<evidence type="ECO:0000256" key="5">
    <source>
        <dbReference type="ARBA" id="ARBA00023049"/>
    </source>
</evidence>
<dbReference type="Gene3D" id="3.40.140.10">
    <property type="entry name" value="Cytidine Deaminase, domain 2"/>
    <property type="match status" value="1"/>
</dbReference>
<evidence type="ECO:0000256" key="4">
    <source>
        <dbReference type="ARBA" id="ARBA00022833"/>
    </source>
</evidence>
<dbReference type="EMBL" id="SJPJ01000001">
    <property type="protein sequence ID" value="TWT84969.1"/>
    <property type="molecule type" value="Genomic_DNA"/>
</dbReference>
<name>A0A5C5ZC31_9BACT</name>
<dbReference type="CDD" id="cd08071">
    <property type="entry name" value="MPN_DUF2466"/>
    <property type="match status" value="1"/>
</dbReference>
<keyword evidence="3" id="KW-0378">Hydrolase</keyword>
<evidence type="ECO:0000313" key="8">
    <source>
        <dbReference type="EMBL" id="TWT84969.1"/>
    </source>
</evidence>
<dbReference type="GO" id="GO:0006508">
    <property type="term" value="P:proteolysis"/>
    <property type="evidence" value="ECO:0007669"/>
    <property type="project" value="UniProtKB-KW"/>
</dbReference>
<dbReference type="AlphaFoldDB" id="A0A5C5ZC31"/>
<dbReference type="NCBIfam" id="TIGR00608">
    <property type="entry name" value="radc"/>
    <property type="match status" value="1"/>
</dbReference>
<evidence type="ECO:0000256" key="2">
    <source>
        <dbReference type="ARBA" id="ARBA00022723"/>
    </source>
</evidence>
<dbReference type="InterPro" id="IPR020891">
    <property type="entry name" value="UPF0758_CS"/>
</dbReference>
<sequence length="334" mass="37356">MRDTMDVVIDHATPSIDRAIPMSETRRNRLERVLKPLVTLAEFSVEHAKAVCDSSPSYVTSTIKELVREGFLEPAIADDENVYRWKESDNFEPDRWIDQQIHGGQITQTPEQDRPRERLLRDGAVGLSNADLLAILIRVGVRKESAVVGGRLLANRFADRLQDLPKCYKDDLRDISPTVTKVSYAQIMAGIELGRRVASAERDRVRAATKITSTQAAIEYCSQEFARLASDAVQEEFHIVSLDTKHKPIRTHRITVGTLDASLVHPREVFRPAIRDSASAILLVHNHPSGDPAPSREDHQVTNQLTEAGKLLGITVLDHIVVAREQCVSIREQA</sequence>
<evidence type="ECO:0000313" key="9">
    <source>
        <dbReference type="Proteomes" id="UP000315010"/>
    </source>
</evidence>
<keyword evidence="4" id="KW-0862">Zinc</keyword>
<protein>
    <recommendedName>
        <fullName evidence="7">MPN domain-containing protein</fullName>
    </recommendedName>
</protein>
<evidence type="ECO:0000256" key="6">
    <source>
        <dbReference type="RuleBase" id="RU003797"/>
    </source>
</evidence>
<dbReference type="GO" id="GO:0046872">
    <property type="term" value="F:metal ion binding"/>
    <property type="evidence" value="ECO:0007669"/>
    <property type="project" value="UniProtKB-KW"/>
</dbReference>
<organism evidence="8 9">
    <name type="scientific">Novipirellula herctigrandis</name>
    <dbReference type="NCBI Taxonomy" id="2527986"/>
    <lineage>
        <taxon>Bacteria</taxon>
        <taxon>Pseudomonadati</taxon>
        <taxon>Planctomycetota</taxon>
        <taxon>Planctomycetia</taxon>
        <taxon>Pirellulales</taxon>
        <taxon>Pirellulaceae</taxon>
        <taxon>Novipirellula</taxon>
    </lineage>
</organism>
<accession>A0A5C5ZC31</accession>
<dbReference type="InterPro" id="IPR001405">
    <property type="entry name" value="UPF0758"/>
</dbReference>
<dbReference type="Pfam" id="PF20582">
    <property type="entry name" value="UPF0758_N"/>
    <property type="match status" value="1"/>
</dbReference>
<feature type="domain" description="MPN" evidence="7">
    <location>
        <begin position="210"/>
        <end position="334"/>
    </location>
</feature>
<dbReference type="PROSITE" id="PS01302">
    <property type="entry name" value="UPF0758"/>
    <property type="match status" value="1"/>
</dbReference>
<evidence type="ECO:0000259" key="7">
    <source>
        <dbReference type="PROSITE" id="PS50249"/>
    </source>
</evidence>
<dbReference type="Proteomes" id="UP000315010">
    <property type="component" value="Unassembled WGS sequence"/>
</dbReference>
<keyword evidence="1" id="KW-0645">Protease</keyword>
<gene>
    <name evidence="8" type="ORF">CA13_64510</name>
</gene>
<comment type="similarity">
    <text evidence="6">Belongs to the UPF0758 family.</text>
</comment>
<evidence type="ECO:0000256" key="3">
    <source>
        <dbReference type="ARBA" id="ARBA00022801"/>
    </source>
</evidence>
<keyword evidence="2" id="KW-0479">Metal-binding</keyword>
<dbReference type="PANTHER" id="PTHR30471:SF3">
    <property type="entry name" value="UPF0758 PROTEIN YEES-RELATED"/>
    <property type="match status" value="1"/>
</dbReference>
<reference evidence="8 9" key="1">
    <citation type="submission" date="2019-02" db="EMBL/GenBank/DDBJ databases">
        <title>Deep-cultivation of Planctomycetes and their phenomic and genomic characterization uncovers novel biology.</title>
        <authorList>
            <person name="Wiegand S."/>
            <person name="Jogler M."/>
            <person name="Boedeker C."/>
            <person name="Pinto D."/>
            <person name="Vollmers J."/>
            <person name="Rivas-Marin E."/>
            <person name="Kohn T."/>
            <person name="Peeters S.H."/>
            <person name="Heuer A."/>
            <person name="Rast P."/>
            <person name="Oberbeckmann S."/>
            <person name="Bunk B."/>
            <person name="Jeske O."/>
            <person name="Meyerdierks A."/>
            <person name="Storesund J.E."/>
            <person name="Kallscheuer N."/>
            <person name="Luecker S."/>
            <person name="Lage O.M."/>
            <person name="Pohl T."/>
            <person name="Merkel B.J."/>
            <person name="Hornburger P."/>
            <person name="Mueller R.-W."/>
            <person name="Bruemmer F."/>
            <person name="Labrenz M."/>
            <person name="Spormann A.M."/>
            <person name="Op Den Camp H."/>
            <person name="Overmann J."/>
            <person name="Amann R."/>
            <person name="Jetten M.S.M."/>
            <person name="Mascher T."/>
            <person name="Medema M.H."/>
            <person name="Devos D.P."/>
            <person name="Kaster A.-K."/>
            <person name="Ovreas L."/>
            <person name="Rohde M."/>
            <person name="Galperin M.Y."/>
            <person name="Jogler C."/>
        </authorList>
    </citation>
    <scope>NUCLEOTIDE SEQUENCE [LARGE SCALE GENOMIC DNA]</scope>
    <source>
        <strain evidence="8 9">CA13</strain>
    </source>
</reference>
<dbReference type="GO" id="GO:0008237">
    <property type="term" value="F:metallopeptidase activity"/>
    <property type="evidence" value="ECO:0007669"/>
    <property type="project" value="UniProtKB-KW"/>
</dbReference>
<keyword evidence="5" id="KW-0482">Metalloprotease</keyword>
<dbReference type="PROSITE" id="PS50249">
    <property type="entry name" value="MPN"/>
    <property type="match status" value="1"/>
</dbReference>
<evidence type="ECO:0000256" key="1">
    <source>
        <dbReference type="ARBA" id="ARBA00022670"/>
    </source>
</evidence>
<dbReference type="InterPro" id="IPR037518">
    <property type="entry name" value="MPN"/>
</dbReference>
<dbReference type="NCBIfam" id="NF000642">
    <property type="entry name" value="PRK00024.1"/>
    <property type="match status" value="1"/>
</dbReference>
<keyword evidence="9" id="KW-1185">Reference proteome</keyword>
<dbReference type="InterPro" id="IPR025657">
    <property type="entry name" value="RadC_JAB"/>
</dbReference>
<dbReference type="Pfam" id="PF04002">
    <property type="entry name" value="RadC"/>
    <property type="match status" value="1"/>
</dbReference>
<proteinExistence type="inferred from homology"/>
<comment type="caution">
    <text evidence="8">The sequence shown here is derived from an EMBL/GenBank/DDBJ whole genome shotgun (WGS) entry which is preliminary data.</text>
</comment>
<dbReference type="PANTHER" id="PTHR30471">
    <property type="entry name" value="DNA REPAIR PROTEIN RADC"/>
    <property type="match status" value="1"/>
</dbReference>
<dbReference type="InterPro" id="IPR046778">
    <property type="entry name" value="UPF0758_N"/>
</dbReference>